<dbReference type="Proteomes" id="UP000317169">
    <property type="component" value="Unassembled WGS sequence"/>
</dbReference>
<feature type="transmembrane region" description="Helical" evidence="1">
    <location>
        <begin position="167"/>
        <end position="188"/>
    </location>
</feature>
<accession>A0A507ZS98</accession>
<evidence type="ECO:0000313" key="2">
    <source>
        <dbReference type="EMBL" id="TQD39144.1"/>
    </source>
</evidence>
<evidence type="ECO:0000256" key="1">
    <source>
        <dbReference type="SAM" id="Phobius"/>
    </source>
</evidence>
<dbReference type="EMBL" id="VIAR01000005">
    <property type="protein sequence ID" value="TQD39144.1"/>
    <property type="molecule type" value="Genomic_DNA"/>
</dbReference>
<proteinExistence type="predicted"/>
<dbReference type="AlphaFoldDB" id="A0A507ZS98"/>
<evidence type="ECO:0000313" key="3">
    <source>
        <dbReference type="Proteomes" id="UP000317169"/>
    </source>
</evidence>
<feature type="transmembrane region" description="Helical" evidence="1">
    <location>
        <begin position="119"/>
        <end position="137"/>
    </location>
</feature>
<name>A0A507ZS98_9FLAO</name>
<organism evidence="2 3">
    <name type="scientific">Haloflavibacter putidus</name>
    <dbReference type="NCBI Taxonomy" id="2576776"/>
    <lineage>
        <taxon>Bacteria</taxon>
        <taxon>Pseudomonadati</taxon>
        <taxon>Bacteroidota</taxon>
        <taxon>Flavobacteriia</taxon>
        <taxon>Flavobacteriales</taxon>
        <taxon>Flavobacteriaceae</taxon>
        <taxon>Haloflavibacter</taxon>
    </lineage>
</organism>
<feature type="transmembrane region" description="Helical" evidence="1">
    <location>
        <begin position="20"/>
        <end position="41"/>
    </location>
</feature>
<dbReference type="RefSeq" id="WP_141421593.1">
    <property type="nucleotide sequence ID" value="NZ_VIAR01000005.1"/>
</dbReference>
<comment type="caution">
    <text evidence="2">The sequence shown here is derived from an EMBL/GenBank/DDBJ whole genome shotgun (WGS) entry which is preliminary data.</text>
</comment>
<keyword evidence="1" id="KW-0812">Transmembrane</keyword>
<keyword evidence="1" id="KW-0472">Membrane</keyword>
<reference evidence="2 3" key="1">
    <citation type="submission" date="2019-06" db="EMBL/GenBank/DDBJ databases">
        <title>Flavibacter putida gen. nov., sp. nov., a novel marine bacterium of the family Flavobacteriaceae isolated from coastal seawater.</title>
        <authorList>
            <person name="Feng X."/>
        </authorList>
    </citation>
    <scope>NUCLEOTIDE SEQUENCE [LARGE SCALE GENOMIC DNA]</scope>
    <source>
        <strain evidence="2 3">PLHSN227</strain>
    </source>
</reference>
<keyword evidence="1" id="KW-1133">Transmembrane helix</keyword>
<feature type="transmembrane region" description="Helical" evidence="1">
    <location>
        <begin position="69"/>
        <end position="88"/>
    </location>
</feature>
<keyword evidence="3" id="KW-1185">Reference proteome</keyword>
<gene>
    <name evidence="2" type="ORF">FKR84_07050</name>
</gene>
<dbReference type="OrthoDB" id="5524812at2"/>
<sequence length="240" mass="27778">MNTLSKFEKFYYKIKRNRWYWLFSLFCRFGLALAFIFAGYVKIIDEKFASGLSVKHPMGAYLEALHQTGFYYTFIGIVQILAAVLLIIPRTVTLGAVLYFPVILNIWILSFALRFEGSFVTAPLMVFANLYLLVWNYDRLKYILPFKNFEQTKLFVKPKSYTTKFPVLFFSGVVSCVALTIILAQFGYEVMPRNSISDCREQFKNTTDKTIGFNFCDCIHNKGKSLNTCLEAFEKSKAKK</sequence>
<protein>
    <submittedName>
        <fullName evidence="2">DoxX family protein</fullName>
    </submittedName>
</protein>
<feature type="transmembrane region" description="Helical" evidence="1">
    <location>
        <begin position="95"/>
        <end position="113"/>
    </location>
</feature>